<dbReference type="Gene3D" id="1.10.10.60">
    <property type="entry name" value="Homeodomain-like"/>
    <property type="match status" value="1"/>
</dbReference>
<dbReference type="PROSITE" id="PS50977">
    <property type="entry name" value="HTH_TETR_2"/>
    <property type="match status" value="1"/>
</dbReference>
<dbReference type="SUPFAM" id="SSF46689">
    <property type="entry name" value="Homeodomain-like"/>
    <property type="match status" value="1"/>
</dbReference>
<dbReference type="SUPFAM" id="SSF48498">
    <property type="entry name" value="Tetracyclin repressor-like, C-terminal domain"/>
    <property type="match status" value="1"/>
</dbReference>
<dbReference type="Gene3D" id="1.10.357.10">
    <property type="entry name" value="Tetracycline Repressor, domain 2"/>
    <property type="match status" value="1"/>
</dbReference>
<dbReference type="InterPro" id="IPR009057">
    <property type="entry name" value="Homeodomain-like_sf"/>
</dbReference>
<comment type="caution">
    <text evidence="8">The sequence shown here is derived from an EMBL/GenBank/DDBJ whole genome shotgun (WGS) entry which is preliminary data.</text>
</comment>
<proteinExistence type="predicted"/>
<dbReference type="PRINTS" id="PR00455">
    <property type="entry name" value="HTHTETR"/>
</dbReference>
<keyword evidence="9" id="KW-1185">Reference proteome</keyword>
<dbReference type="PROSITE" id="PS01081">
    <property type="entry name" value="HTH_TETR_1"/>
    <property type="match status" value="1"/>
</dbReference>
<evidence type="ECO:0000256" key="1">
    <source>
        <dbReference type="ARBA" id="ARBA00022491"/>
    </source>
</evidence>
<dbReference type="PANTHER" id="PTHR30055">
    <property type="entry name" value="HTH-TYPE TRANSCRIPTIONAL REGULATOR RUTR"/>
    <property type="match status" value="1"/>
</dbReference>
<dbReference type="RefSeq" id="WP_341423567.1">
    <property type="nucleotide sequence ID" value="NZ_JBBUTG010000001.1"/>
</dbReference>
<dbReference type="PANTHER" id="PTHR30055:SF226">
    <property type="entry name" value="HTH-TYPE TRANSCRIPTIONAL REGULATOR PKSA"/>
    <property type="match status" value="1"/>
</dbReference>
<dbReference type="EMBL" id="JBBUTG010000001">
    <property type="protein sequence ID" value="MEK8029224.1"/>
    <property type="molecule type" value="Genomic_DNA"/>
</dbReference>
<organism evidence="8 9">
    <name type="scientific">Ideonella lacteola</name>
    <dbReference type="NCBI Taxonomy" id="2984193"/>
    <lineage>
        <taxon>Bacteria</taxon>
        <taxon>Pseudomonadati</taxon>
        <taxon>Pseudomonadota</taxon>
        <taxon>Betaproteobacteria</taxon>
        <taxon>Burkholderiales</taxon>
        <taxon>Sphaerotilaceae</taxon>
        <taxon>Ideonella</taxon>
    </lineage>
</organism>
<evidence type="ECO:0000256" key="4">
    <source>
        <dbReference type="ARBA" id="ARBA00023163"/>
    </source>
</evidence>
<dbReference type="Pfam" id="PF17932">
    <property type="entry name" value="TetR_C_24"/>
    <property type="match status" value="1"/>
</dbReference>
<evidence type="ECO:0000256" key="5">
    <source>
        <dbReference type="PROSITE-ProRule" id="PRU00335"/>
    </source>
</evidence>
<protein>
    <submittedName>
        <fullName evidence="8">TetR/AcrR family transcriptional regulator</fullName>
    </submittedName>
</protein>
<evidence type="ECO:0000256" key="2">
    <source>
        <dbReference type="ARBA" id="ARBA00023015"/>
    </source>
</evidence>
<feature type="domain" description="HTH tetR-type" evidence="7">
    <location>
        <begin position="10"/>
        <end position="70"/>
    </location>
</feature>
<accession>A0ABU9BHI7</accession>
<keyword evidence="6" id="KW-0175">Coiled coil</keyword>
<dbReference type="InterPro" id="IPR050109">
    <property type="entry name" value="HTH-type_TetR-like_transc_reg"/>
</dbReference>
<evidence type="ECO:0000313" key="9">
    <source>
        <dbReference type="Proteomes" id="UP001371218"/>
    </source>
</evidence>
<keyword evidence="2" id="KW-0805">Transcription regulation</keyword>
<sequence>MARPRSAGYDDQREQILAKAAALFAQQGYTATSMNQVAAACALSKAALYHYVRDKHALLALVAQAHVKRLESVVDEVLAQGLVPQERLRELIVRFVREYANAQNEHRVLTEDVKFLDAQEREQVLAIERRVVNAFADAVAAVRPELKPAELHKPLTMLLFGMINWMFTWLKPAEDGSRLSYEQMAPMVVELFFGGLGAVSLPAEAPVNVNSRSKRTPRKETAL</sequence>
<evidence type="ECO:0000256" key="3">
    <source>
        <dbReference type="ARBA" id="ARBA00023125"/>
    </source>
</evidence>
<dbReference type="InterPro" id="IPR001647">
    <property type="entry name" value="HTH_TetR"/>
</dbReference>
<keyword evidence="4" id="KW-0804">Transcription</keyword>
<keyword evidence="3 5" id="KW-0238">DNA-binding</keyword>
<name>A0ABU9BHI7_9BURK</name>
<evidence type="ECO:0000256" key="6">
    <source>
        <dbReference type="SAM" id="Coils"/>
    </source>
</evidence>
<feature type="DNA-binding region" description="H-T-H motif" evidence="5">
    <location>
        <begin position="33"/>
        <end position="52"/>
    </location>
</feature>
<dbReference type="InterPro" id="IPR041490">
    <property type="entry name" value="KstR2_TetR_C"/>
</dbReference>
<keyword evidence="1" id="KW-0678">Repressor</keyword>
<dbReference type="InterPro" id="IPR023772">
    <property type="entry name" value="DNA-bd_HTH_TetR-type_CS"/>
</dbReference>
<feature type="coiled-coil region" evidence="6">
    <location>
        <begin position="85"/>
        <end position="119"/>
    </location>
</feature>
<dbReference type="Proteomes" id="UP001371218">
    <property type="component" value="Unassembled WGS sequence"/>
</dbReference>
<reference evidence="8 9" key="1">
    <citation type="submission" date="2024-04" db="EMBL/GenBank/DDBJ databases">
        <title>Novel species of the genus Ideonella isolated from streams.</title>
        <authorList>
            <person name="Lu H."/>
        </authorList>
    </citation>
    <scope>NUCLEOTIDE SEQUENCE [LARGE SCALE GENOMIC DNA]</scope>
    <source>
        <strain evidence="8 9">DXS29W</strain>
    </source>
</reference>
<gene>
    <name evidence="8" type="ORF">AACH06_00200</name>
</gene>
<dbReference type="InterPro" id="IPR036271">
    <property type="entry name" value="Tet_transcr_reg_TetR-rel_C_sf"/>
</dbReference>
<dbReference type="Pfam" id="PF00440">
    <property type="entry name" value="TetR_N"/>
    <property type="match status" value="1"/>
</dbReference>
<evidence type="ECO:0000259" key="7">
    <source>
        <dbReference type="PROSITE" id="PS50977"/>
    </source>
</evidence>
<evidence type="ECO:0000313" key="8">
    <source>
        <dbReference type="EMBL" id="MEK8029224.1"/>
    </source>
</evidence>